<feature type="compositionally biased region" description="Polar residues" evidence="1">
    <location>
        <begin position="94"/>
        <end position="103"/>
    </location>
</feature>
<gene>
    <name evidence="3" type="ORF">DR999_PMT07717</name>
    <name evidence="2" type="ORF">DR999_PMT23042</name>
</gene>
<evidence type="ECO:0000256" key="1">
    <source>
        <dbReference type="SAM" id="MobiDB-lite"/>
    </source>
</evidence>
<evidence type="ECO:0000313" key="2">
    <source>
        <dbReference type="EMBL" id="TFJ95410.1"/>
    </source>
</evidence>
<keyword evidence="4" id="KW-1185">Reference proteome</keyword>
<proteinExistence type="predicted"/>
<accession>A0A4D9DDN2</accession>
<protein>
    <submittedName>
        <fullName evidence="3">Intersectin-2</fullName>
    </submittedName>
    <submittedName>
        <fullName evidence="2">TCF3 fusion partner</fullName>
    </submittedName>
</protein>
<dbReference type="EMBL" id="QXTE01007359">
    <property type="protein sequence ID" value="TFJ95410.1"/>
    <property type="molecule type" value="Genomic_DNA"/>
</dbReference>
<feature type="region of interest" description="Disordered" evidence="1">
    <location>
        <begin position="37"/>
        <end position="103"/>
    </location>
</feature>
<comment type="caution">
    <text evidence="2">The sequence shown here is derived from an EMBL/GenBank/DDBJ whole genome shotgun (WGS) entry which is preliminary data.</text>
</comment>
<evidence type="ECO:0000313" key="4">
    <source>
        <dbReference type="Proteomes" id="UP000297703"/>
    </source>
</evidence>
<organism evidence="2 4">
    <name type="scientific">Platysternon megacephalum</name>
    <name type="common">big-headed turtle</name>
    <dbReference type="NCBI Taxonomy" id="55544"/>
    <lineage>
        <taxon>Eukaryota</taxon>
        <taxon>Metazoa</taxon>
        <taxon>Chordata</taxon>
        <taxon>Craniata</taxon>
        <taxon>Vertebrata</taxon>
        <taxon>Euteleostomi</taxon>
        <taxon>Archelosauria</taxon>
        <taxon>Testudinata</taxon>
        <taxon>Testudines</taxon>
        <taxon>Cryptodira</taxon>
        <taxon>Durocryptodira</taxon>
        <taxon>Testudinoidea</taxon>
        <taxon>Platysternidae</taxon>
        <taxon>Platysternon</taxon>
    </lineage>
</organism>
<dbReference type="EMBL" id="QXTE01000055">
    <property type="protein sequence ID" value="TFK09267.1"/>
    <property type="molecule type" value="Genomic_DNA"/>
</dbReference>
<dbReference type="Proteomes" id="UP000297703">
    <property type="component" value="Unassembled WGS sequence"/>
</dbReference>
<sequence length="103" mass="10907">MGVGATALGELVNTPLSCVRQCLLGEARPFCSASHCRDPLHPVSGPSQSTTDPSPGWHFEMQSAQRQQSNKSDDLRGPNVTPQRFCGETHKDSSTLTALNGGG</sequence>
<dbReference type="AlphaFoldDB" id="A0A4D9DDN2"/>
<evidence type="ECO:0000313" key="3">
    <source>
        <dbReference type="EMBL" id="TFK09267.1"/>
    </source>
</evidence>
<name>A0A4D9DDN2_9SAUR</name>
<reference evidence="2 4" key="1">
    <citation type="submission" date="2019-04" db="EMBL/GenBank/DDBJ databases">
        <title>Draft genome of the big-headed turtle Platysternon megacephalum.</title>
        <authorList>
            <person name="Gong S."/>
        </authorList>
    </citation>
    <scope>NUCLEOTIDE SEQUENCE [LARGE SCALE GENOMIC DNA]</scope>
    <source>
        <strain evidence="2">DO16091913</strain>
        <tissue evidence="2">Muscle</tissue>
    </source>
</reference>
<reference evidence="2 4" key="2">
    <citation type="submission" date="2019-04" db="EMBL/GenBank/DDBJ databases">
        <title>The genome sequence of big-headed turtle.</title>
        <authorList>
            <person name="Gong S."/>
        </authorList>
    </citation>
    <scope>NUCLEOTIDE SEQUENCE [LARGE SCALE GENOMIC DNA]</scope>
    <source>
        <strain evidence="2">DO16091913</strain>
        <tissue evidence="2">Muscle</tissue>
    </source>
</reference>